<gene>
    <name evidence="1" type="ORF">COT54_03090</name>
</gene>
<dbReference type="EMBL" id="PEYY01000118">
    <property type="protein sequence ID" value="PIS17742.1"/>
    <property type="molecule type" value="Genomic_DNA"/>
</dbReference>
<evidence type="ECO:0000313" key="2">
    <source>
        <dbReference type="Proteomes" id="UP000229574"/>
    </source>
</evidence>
<dbReference type="AlphaFoldDB" id="A0A2H0WYM2"/>
<reference evidence="2" key="1">
    <citation type="submission" date="2017-09" db="EMBL/GenBank/DDBJ databases">
        <title>Depth-based differentiation of microbial function through sediment-hosted aquifers and enrichment of novel symbionts in the deep terrestrial subsurface.</title>
        <authorList>
            <person name="Probst A.J."/>
            <person name="Ladd B."/>
            <person name="Jarett J.K."/>
            <person name="Geller-Mcgrath D.E."/>
            <person name="Sieber C.M.K."/>
            <person name="Emerson J.B."/>
            <person name="Anantharaman K."/>
            <person name="Thomas B.C."/>
            <person name="Malmstrom R."/>
            <person name="Stieglmeier M."/>
            <person name="Klingl A."/>
            <person name="Woyke T."/>
            <person name="Ryan C.M."/>
            <person name="Banfield J.F."/>
        </authorList>
    </citation>
    <scope>NUCLEOTIDE SEQUENCE [LARGE SCALE GENOMIC DNA]</scope>
</reference>
<dbReference type="Proteomes" id="UP000229574">
    <property type="component" value="Unassembled WGS sequence"/>
</dbReference>
<organism evidence="1 2">
    <name type="scientific">Candidatus Collierbacteria bacterium CG09_land_8_20_14_0_10_46_12</name>
    <dbReference type="NCBI Taxonomy" id="1974533"/>
    <lineage>
        <taxon>Bacteria</taxon>
        <taxon>Candidatus Collieribacteriota</taxon>
    </lineage>
</organism>
<sequence length="242" mass="27312">MKIKIEELIKLNPLIWPNQPDIVVNPNHSNIFLGGGVATKNQISRSVPFDLLGFMLTAEQMNRLTKGEIHLLIADQHAWLANQINQDEAKLATQKLKDIISNIITCFKLKDWSIHLASEIFPGTTESNYETLETRDINLFTTNHGVGIKIGWTFSPKEIGITDESHFDTLHNLPTILIKPGLTSDPAKPHESPYICTDPTTRIVFGTSNNWDVSPAVKNHLRNICLLFENLIEPFPPKTPRY</sequence>
<proteinExistence type="predicted"/>
<protein>
    <submittedName>
        <fullName evidence="1">Uncharacterized protein</fullName>
    </submittedName>
</protein>
<name>A0A2H0WYM2_9BACT</name>
<comment type="caution">
    <text evidence="1">The sequence shown here is derived from an EMBL/GenBank/DDBJ whole genome shotgun (WGS) entry which is preliminary data.</text>
</comment>
<accession>A0A2H0WYM2</accession>
<evidence type="ECO:0000313" key="1">
    <source>
        <dbReference type="EMBL" id="PIS17742.1"/>
    </source>
</evidence>